<dbReference type="RefSeq" id="WP_119664617.1">
    <property type="nucleotide sequence ID" value="NZ_JAQPSN010000003.1"/>
</dbReference>
<sequence length="203" mass="22958">MSIEQTTAFTVDTVPATNRDFVRRLDELVDVHLRAMDYPSSTRAQRASLWLHNSSYPDFTCAMAMLHSTAAPPDPSDSRQRCVGIAFTFRGTPETWWYRQVARGLAETGMTQLEISHTLTDYAELSEIHVQPNMQGQGIGRALFESLLPRIPQSTVMLSTPEVPGESNAAWRLYRRLGFTDVLRNFQFPADPRPFGILSRPVR</sequence>
<protein>
    <submittedName>
        <fullName evidence="2">GNAT family N-acetyltransferase</fullName>
    </submittedName>
</protein>
<keyword evidence="2" id="KW-0808">Transferase</keyword>
<evidence type="ECO:0000313" key="3">
    <source>
        <dbReference type="Proteomes" id="UP000285278"/>
    </source>
</evidence>
<dbReference type="AlphaFoldDB" id="A0A418Q7K6"/>
<reference evidence="2 3" key="1">
    <citation type="submission" date="2018-09" db="EMBL/GenBank/DDBJ databases">
        <title>Optimization and identification of Corynebacterium falsenii FN1-14 from fish paste.</title>
        <authorList>
            <person name="Daroonpunt R."/>
            <person name="Tanasupawat S."/>
        </authorList>
    </citation>
    <scope>NUCLEOTIDE SEQUENCE [LARGE SCALE GENOMIC DNA]</scope>
    <source>
        <strain evidence="2 3">FN1-14</strain>
    </source>
</reference>
<evidence type="ECO:0000313" key="2">
    <source>
        <dbReference type="EMBL" id="RIX35258.1"/>
    </source>
</evidence>
<dbReference type="SUPFAM" id="SSF55729">
    <property type="entry name" value="Acyl-CoA N-acyltransferases (Nat)"/>
    <property type="match status" value="1"/>
</dbReference>
<dbReference type="EMBL" id="QXJK01000004">
    <property type="protein sequence ID" value="RIX35258.1"/>
    <property type="molecule type" value="Genomic_DNA"/>
</dbReference>
<dbReference type="Proteomes" id="UP000285278">
    <property type="component" value="Unassembled WGS sequence"/>
</dbReference>
<name>A0A418Q7K6_9CORY</name>
<dbReference type="InterPro" id="IPR000182">
    <property type="entry name" value="GNAT_dom"/>
</dbReference>
<dbReference type="GO" id="GO:0016747">
    <property type="term" value="F:acyltransferase activity, transferring groups other than amino-acyl groups"/>
    <property type="evidence" value="ECO:0007669"/>
    <property type="project" value="InterPro"/>
</dbReference>
<dbReference type="Gene3D" id="3.40.630.30">
    <property type="match status" value="1"/>
</dbReference>
<organism evidence="2 3">
    <name type="scientific">Corynebacterium falsenii</name>
    <dbReference type="NCBI Taxonomy" id="108486"/>
    <lineage>
        <taxon>Bacteria</taxon>
        <taxon>Bacillati</taxon>
        <taxon>Actinomycetota</taxon>
        <taxon>Actinomycetes</taxon>
        <taxon>Mycobacteriales</taxon>
        <taxon>Corynebacteriaceae</taxon>
        <taxon>Corynebacterium</taxon>
    </lineage>
</organism>
<dbReference type="OrthoDB" id="3692150at2"/>
<evidence type="ECO:0000259" key="1">
    <source>
        <dbReference type="Pfam" id="PF13508"/>
    </source>
</evidence>
<proteinExistence type="predicted"/>
<feature type="domain" description="N-acetyltransferase" evidence="1">
    <location>
        <begin position="114"/>
        <end position="180"/>
    </location>
</feature>
<dbReference type="STRING" id="1451189.CFAL_04340"/>
<gene>
    <name evidence="2" type="ORF">D3M95_05185</name>
</gene>
<dbReference type="CDD" id="cd04301">
    <property type="entry name" value="NAT_SF"/>
    <property type="match status" value="1"/>
</dbReference>
<dbReference type="InterPro" id="IPR016181">
    <property type="entry name" value="Acyl_CoA_acyltransferase"/>
</dbReference>
<dbReference type="Pfam" id="PF13508">
    <property type="entry name" value="Acetyltransf_7"/>
    <property type="match status" value="1"/>
</dbReference>
<accession>A0A418Q7K6</accession>
<keyword evidence="3" id="KW-1185">Reference proteome</keyword>
<comment type="caution">
    <text evidence="2">The sequence shown here is derived from an EMBL/GenBank/DDBJ whole genome shotgun (WGS) entry which is preliminary data.</text>
</comment>